<organism evidence="1 2">
    <name type="scientific">Periconia digitata</name>
    <dbReference type="NCBI Taxonomy" id="1303443"/>
    <lineage>
        <taxon>Eukaryota</taxon>
        <taxon>Fungi</taxon>
        <taxon>Dikarya</taxon>
        <taxon>Ascomycota</taxon>
        <taxon>Pezizomycotina</taxon>
        <taxon>Dothideomycetes</taxon>
        <taxon>Pleosporomycetidae</taxon>
        <taxon>Pleosporales</taxon>
        <taxon>Massarineae</taxon>
        <taxon>Periconiaceae</taxon>
        <taxon>Periconia</taxon>
    </lineage>
</organism>
<comment type="caution">
    <text evidence="1">The sequence shown here is derived from an EMBL/GenBank/DDBJ whole genome shotgun (WGS) entry which is preliminary data.</text>
</comment>
<evidence type="ECO:0000313" key="2">
    <source>
        <dbReference type="Proteomes" id="UP001152607"/>
    </source>
</evidence>
<accession>A0A9W4XCR3</accession>
<keyword evidence="2" id="KW-1185">Reference proteome</keyword>
<dbReference type="AlphaFoldDB" id="A0A9W4XCR3"/>
<proteinExistence type="predicted"/>
<dbReference type="EMBL" id="CAOQHR010000001">
    <property type="protein sequence ID" value="CAI6226574.1"/>
    <property type="molecule type" value="Genomic_DNA"/>
</dbReference>
<sequence>MLVSVFPMLVSVSGCSSPSTLFLVSNTCISSSSASFHRPWLLYVIARFPMVVSVSGCASPSTFFLAAITCNPSSSASFHRP</sequence>
<gene>
    <name evidence="1" type="ORF">PDIGIT_LOCUS48</name>
</gene>
<dbReference type="Proteomes" id="UP001152607">
    <property type="component" value="Unassembled WGS sequence"/>
</dbReference>
<evidence type="ECO:0000313" key="1">
    <source>
        <dbReference type="EMBL" id="CAI6226574.1"/>
    </source>
</evidence>
<protein>
    <submittedName>
        <fullName evidence="1">Uncharacterized protein</fullName>
    </submittedName>
</protein>
<reference evidence="1" key="1">
    <citation type="submission" date="2023-01" db="EMBL/GenBank/DDBJ databases">
        <authorList>
            <person name="Van Ghelder C."/>
            <person name="Rancurel C."/>
        </authorList>
    </citation>
    <scope>NUCLEOTIDE SEQUENCE</scope>
    <source>
        <strain evidence="1">CNCM I-4278</strain>
    </source>
</reference>
<name>A0A9W4XCR3_9PLEO</name>